<evidence type="ECO:0000313" key="3">
    <source>
        <dbReference type="Proteomes" id="UP000256829"/>
    </source>
</evidence>
<sequence>MAHVNRDKKKLLTRVRRVAGQVAALEHALEADADCADVLIQIAAAKGAIHGLMMEVLSGHLAEHVVAEASPTKRAREAQAIVELLKGYAK</sequence>
<organism evidence="2 3">
    <name type="scientific">Lysobacter soli</name>
    <dbReference type="NCBI Taxonomy" id="453783"/>
    <lineage>
        <taxon>Bacteria</taxon>
        <taxon>Pseudomonadati</taxon>
        <taxon>Pseudomonadota</taxon>
        <taxon>Gammaproteobacteria</taxon>
        <taxon>Lysobacterales</taxon>
        <taxon>Lysobacteraceae</taxon>
        <taxon>Lysobacter</taxon>
    </lineage>
</organism>
<name>A0A3D8VE65_9GAMM</name>
<dbReference type="InterPro" id="IPR003735">
    <property type="entry name" value="Metal_Tscrpt_repr"/>
</dbReference>
<dbReference type="PANTHER" id="PTHR33677:SF5">
    <property type="entry name" value="TRANSCRIPTIONAL REPRESSOR FRMR"/>
    <property type="match status" value="1"/>
</dbReference>
<dbReference type="EMBL" id="QTJR01000005">
    <property type="protein sequence ID" value="RDY67539.1"/>
    <property type="molecule type" value="Genomic_DNA"/>
</dbReference>
<dbReference type="AlphaFoldDB" id="A0A3D8VE65"/>
<dbReference type="InterPro" id="IPR038390">
    <property type="entry name" value="Metal_Tscrpt_repr_sf"/>
</dbReference>
<dbReference type="GO" id="GO:0046872">
    <property type="term" value="F:metal ion binding"/>
    <property type="evidence" value="ECO:0007669"/>
    <property type="project" value="InterPro"/>
</dbReference>
<dbReference type="Gene3D" id="1.20.58.1000">
    <property type="entry name" value="Metal-sensitive repressor, helix protomer"/>
    <property type="match status" value="1"/>
</dbReference>
<dbReference type="CDD" id="cd10153">
    <property type="entry name" value="RcnR-FrmR-like_DUF156"/>
    <property type="match status" value="1"/>
</dbReference>
<dbReference type="GO" id="GO:0003677">
    <property type="term" value="F:DNA binding"/>
    <property type="evidence" value="ECO:0007669"/>
    <property type="project" value="InterPro"/>
</dbReference>
<accession>A0A3D8VE65</accession>
<dbReference type="OrthoDB" id="9806052at2"/>
<protein>
    <submittedName>
        <fullName evidence="2">Metal/formaldehyde-sensitive transcriptional repressor</fullName>
    </submittedName>
</protein>
<dbReference type="Pfam" id="PF02583">
    <property type="entry name" value="Trns_repr_metal"/>
    <property type="match status" value="1"/>
</dbReference>
<dbReference type="PANTHER" id="PTHR33677">
    <property type="entry name" value="TRANSCRIPTIONAL REPRESSOR FRMR-RELATED"/>
    <property type="match status" value="1"/>
</dbReference>
<dbReference type="GO" id="GO:0045892">
    <property type="term" value="P:negative regulation of DNA-templated transcription"/>
    <property type="evidence" value="ECO:0007669"/>
    <property type="project" value="UniProtKB-ARBA"/>
</dbReference>
<dbReference type="Proteomes" id="UP000256829">
    <property type="component" value="Unassembled WGS sequence"/>
</dbReference>
<comment type="similarity">
    <text evidence="1">Belongs to the FrmR/RcnR family.</text>
</comment>
<evidence type="ECO:0000313" key="2">
    <source>
        <dbReference type="EMBL" id="RDY67539.1"/>
    </source>
</evidence>
<proteinExistence type="inferred from homology"/>
<gene>
    <name evidence="2" type="ORF">DX912_09750</name>
</gene>
<evidence type="ECO:0000256" key="1">
    <source>
        <dbReference type="ARBA" id="ARBA00005260"/>
    </source>
</evidence>
<comment type="caution">
    <text evidence="2">The sequence shown here is derived from an EMBL/GenBank/DDBJ whole genome shotgun (WGS) entry which is preliminary data.</text>
</comment>
<reference evidence="2 3" key="1">
    <citation type="submission" date="2018-08" db="EMBL/GenBank/DDBJ databases">
        <title>Lysobacter soli KCTC 22011, whole genome shotgun sequence.</title>
        <authorList>
            <person name="Zhang X."/>
            <person name="Feng G."/>
            <person name="Zhu H."/>
        </authorList>
    </citation>
    <scope>NUCLEOTIDE SEQUENCE [LARGE SCALE GENOMIC DNA]</scope>
    <source>
        <strain evidence="2 3">KCTC 22011</strain>
    </source>
</reference>
<keyword evidence="3" id="KW-1185">Reference proteome</keyword>
<dbReference type="RefSeq" id="WP_115842306.1">
    <property type="nucleotide sequence ID" value="NZ_CP046603.1"/>
</dbReference>